<accession>A0A839HGT8</accession>
<organism evidence="3 4">
    <name type="scientific">Aquariibacter albus</name>
    <dbReference type="NCBI Taxonomy" id="2759899"/>
    <lineage>
        <taxon>Bacteria</taxon>
        <taxon>Pseudomonadati</taxon>
        <taxon>Pseudomonadota</taxon>
        <taxon>Betaproteobacteria</taxon>
        <taxon>Burkholderiales</taxon>
        <taxon>Sphaerotilaceae</taxon>
        <taxon>Aquariibacter</taxon>
    </lineage>
</organism>
<reference evidence="3 4" key="1">
    <citation type="submission" date="2020-08" db="EMBL/GenBank/DDBJ databases">
        <title>Aquariorum lacteus gen. nov., sp. nov., a new member of the family Comamonadaceae, isolated from freshwater aquarium.</title>
        <authorList>
            <person name="Chun S.-J."/>
        </authorList>
    </citation>
    <scope>NUCLEOTIDE SEQUENCE [LARGE SCALE GENOMIC DNA]</scope>
    <source>
        <strain evidence="3 4">SJAQ100</strain>
    </source>
</reference>
<evidence type="ECO:0000313" key="4">
    <source>
        <dbReference type="Proteomes" id="UP000586093"/>
    </source>
</evidence>
<feature type="region of interest" description="Disordered" evidence="1">
    <location>
        <begin position="92"/>
        <end position="123"/>
    </location>
</feature>
<keyword evidence="4" id="KW-1185">Reference proteome</keyword>
<feature type="compositionally biased region" description="Polar residues" evidence="1">
    <location>
        <begin position="94"/>
        <end position="107"/>
    </location>
</feature>
<evidence type="ECO:0000256" key="2">
    <source>
        <dbReference type="SAM" id="SignalP"/>
    </source>
</evidence>
<proteinExistence type="predicted"/>
<dbReference type="AlphaFoldDB" id="A0A839HGT8"/>
<feature type="signal peptide" evidence="2">
    <location>
        <begin position="1"/>
        <end position="20"/>
    </location>
</feature>
<evidence type="ECO:0000256" key="1">
    <source>
        <dbReference type="SAM" id="MobiDB-lite"/>
    </source>
</evidence>
<name>A0A839HGT8_9BURK</name>
<dbReference type="EMBL" id="JACIVI010000001">
    <property type="protein sequence ID" value="MBB1160873.1"/>
    <property type="molecule type" value="Genomic_DNA"/>
</dbReference>
<dbReference type="Pfam" id="PF11162">
    <property type="entry name" value="DUF2946"/>
    <property type="match status" value="1"/>
</dbReference>
<sequence length="123" mass="13578">MRRRLVIVLMFLLPLQFSWAAAATYCRHEAGEGTMHLGHHVHSHGESGAHAHAEGHPEDKPGNAGQATLDDDCAYCHGFHLKLVQIEHPDASPAFSTSVPPYQTRSATAPDPDRLERPNWRLA</sequence>
<dbReference type="Proteomes" id="UP000586093">
    <property type="component" value="Unassembled WGS sequence"/>
</dbReference>
<feature type="compositionally biased region" description="Basic and acidic residues" evidence="1">
    <location>
        <begin position="111"/>
        <end position="123"/>
    </location>
</feature>
<evidence type="ECO:0000313" key="3">
    <source>
        <dbReference type="EMBL" id="MBB1160873.1"/>
    </source>
</evidence>
<dbReference type="RefSeq" id="WP_182661212.1">
    <property type="nucleotide sequence ID" value="NZ_JACIVI010000001.1"/>
</dbReference>
<feature type="chain" id="PRO_5032515307" evidence="2">
    <location>
        <begin position="21"/>
        <end position="123"/>
    </location>
</feature>
<comment type="caution">
    <text evidence="3">The sequence shown here is derived from an EMBL/GenBank/DDBJ whole genome shotgun (WGS) entry which is preliminary data.</text>
</comment>
<keyword evidence="2" id="KW-0732">Signal</keyword>
<protein>
    <submittedName>
        <fullName evidence="3">DUF2946 family protein</fullName>
    </submittedName>
</protein>
<feature type="region of interest" description="Disordered" evidence="1">
    <location>
        <begin position="39"/>
        <end position="67"/>
    </location>
</feature>
<gene>
    <name evidence="3" type="ORF">H4F90_02620</name>
</gene>
<dbReference type="InterPro" id="IPR021333">
    <property type="entry name" value="DUF2946"/>
</dbReference>
<feature type="compositionally biased region" description="Basic and acidic residues" evidence="1">
    <location>
        <begin position="43"/>
        <end position="61"/>
    </location>
</feature>